<organism evidence="1 2">
    <name type="scientific">Melastoma candidum</name>
    <dbReference type="NCBI Taxonomy" id="119954"/>
    <lineage>
        <taxon>Eukaryota</taxon>
        <taxon>Viridiplantae</taxon>
        <taxon>Streptophyta</taxon>
        <taxon>Embryophyta</taxon>
        <taxon>Tracheophyta</taxon>
        <taxon>Spermatophyta</taxon>
        <taxon>Magnoliopsida</taxon>
        <taxon>eudicotyledons</taxon>
        <taxon>Gunneridae</taxon>
        <taxon>Pentapetalae</taxon>
        <taxon>rosids</taxon>
        <taxon>malvids</taxon>
        <taxon>Myrtales</taxon>
        <taxon>Melastomataceae</taxon>
        <taxon>Melastomatoideae</taxon>
        <taxon>Melastomateae</taxon>
        <taxon>Melastoma</taxon>
    </lineage>
</organism>
<name>A0ACB9QPT6_9MYRT</name>
<evidence type="ECO:0000313" key="2">
    <source>
        <dbReference type="Proteomes" id="UP001057402"/>
    </source>
</evidence>
<accession>A0ACB9QPT6</accession>
<dbReference type="EMBL" id="CM042884">
    <property type="protein sequence ID" value="KAI4368620.1"/>
    <property type="molecule type" value="Genomic_DNA"/>
</dbReference>
<dbReference type="Proteomes" id="UP001057402">
    <property type="component" value="Chromosome 5"/>
</dbReference>
<reference evidence="2" key="1">
    <citation type="journal article" date="2023" name="Front. Plant Sci.">
        <title>Chromosomal-level genome assembly of Melastoma candidum provides insights into trichome evolution.</title>
        <authorList>
            <person name="Zhong Y."/>
            <person name="Wu W."/>
            <person name="Sun C."/>
            <person name="Zou P."/>
            <person name="Liu Y."/>
            <person name="Dai S."/>
            <person name="Zhou R."/>
        </authorList>
    </citation>
    <scope>NUCLEOTIDE SEQUENCE [LARGE SCALE GENOMIC DNA]</scope>
</reference>
<protein>
    <submittedName>
        <fullName evidence="1">Uncharacterized protein</fullName>
    </submittedName>
</protein>
<comment type="caution">
    <text evidence="1">The sequence shown here is derived from an EMBL/GenBank/DDBJ whole genome shotgun (WGS) entry which is preliminary data.</text>
</comment>
<evidence type="ECO:0000313" key="1">
    <source>
        <dbReference type="EMBL" id="KAI4368620.1"/>
    </source>
</evidence>
<keyword evidence="2" id="KW-1185">Reference proteome</keyword>
<gene>
    <name evidence="1" type="ORF">MLD38_017160</name>
</gene>
<sequence length="120" mass="13111">MAPKGGAGNAARTSCMTARPRRRRKKKEAPLRCDESFRPASDTVVVSVSPDEVSCVKEEEDGGVCSTPKGERYKIPAMGTCPPAPKKRRRPGFWSRGRRSFFASPEIEAFFLHALGGISV</sequence>
<proteinExistence type="predicted"/>